<dbReference type="InterPro" id="IPR039772">
    <property type="entry name" value="Bin3-like"/>
</dbReference>
<evidence type="ECO:0000256" key="1">
    <source>
        <dbReference type="ARBA" id="ARBA00008361"/>
    </source>
</evidence>
<evidence type="ECO:0000313" key="11">
    <source>
        <dbReference type="WBParaSite" id="SBAD_0001081901-mRNA-1"/>
    </source>
</evidence>
<dbReference type="GO" id="GO:0040031">
    <property type="term" value="P:snRNA modification"/>
    <property type="evidence" value="ECO:0007669"/>
    <property type="project" value="TreeGrafter"/>
</dbReference>
<feature type="region of interest" description="Disordered" evidence="7">
    <location>
        <begin position="1"/>
        <end position="59"/>
    </location>
</feature>
<dbReference type="EC" id="2.1.1.-" evidence="6"/>
<sequence>MKLNRLPLNERIQSFDMQSSPGKPTCSNQSSMMSGSGEQRSPSKRKRRLSNIVSAGRHKHEKIQLPQTFLLGGNINDPLNLNELIEEPALGEKSPSLSPLQKQPKQYQGDAIEVKIPKDLHDPLSLNGVADRSDHFGSGNRRFRKRKRGISTKSDEGDWPQERKRKRCLSESFAIGSRSKTVYSRQNSDGSKELSSKVIKAKALSADFSVSRSGRQSDPIVSPVCDNASPMCGSKLNLDSTQKISEEPKASQSNESSRKEAAGTSGISKTAAKKMTAARYCYGNYDNYYAMRLCTELSDPRIRCFKEEWFSGRKVLDVGCNVGYITKYIAETFSPRVIVGLDIDRKLIKKARNSIRRYIALQNSSQNSKYPAKFIDQYGPIDADTAGPPGGTEFPCFPHNIFFKTGNYVLDSDDLLDNVRPEYDTVIAFSITKWIHLNFGDDGLKRFFKRIYRHLTPGGLFLLEPQPFSSYKRRKKLTPIIKQNFHNLHFKTTEFTAFLLSKEVGFSTYEQIIVPMHSSQGFRRPIQLYTKPMHDRFPAQQ</sequence>
<dbReference type="InterPro" id="IPR024160">
    <property type="entry name" value="BIN3_SAM-bd_dom"/>
</dbReference>
<dbReference type="GO" id="GO:0017069">
    <property type="term" value="F:snRNA binding"/>
    <property type="evidence" value="ECO:0007669"/>
    <property type="project" value="TreeGrafter"/>
</dbReference>
<evidence type="ECO:0000256" key="5">
    <source>
        <dbReference type="PROSITE-ProRule" id="PRU00848"/>
    </source>
</evidence>
<evidence type="ECO:0000313" key="10">
    <source>
        <dbReference type="Proteomes" id="UP000270296"/>
    </source>
</evidence>
<gene>
    <name evidence="9" type="ORF">SBAD_LOCUS10452</name>
</gene>
<feature type="domain" description="Bin3-type SAM" evidence="8">
    <location>
        <begin position="299"/>
        <end position="534"/>
    </location>
</feature>
<keyword evidence="10" id="KW-1185">Reference proteome</keyword>
<dbReference type="Proteomes" id="UP000270296">
    <property type="component" value="Unassembled WGS sequence"/>
</dbReference>
<evidence type="ECO:0000256" key="6">
    <source>
        <dbReference type="RuleBase" id="RU367087"/>
    </source>
</evidence>
<dbReference type="InterPro" id="IPR010675">
    <property type="entry name" value="Bin3_C"/>
</dbReference>
<dbReference type="CDD" id="cd02440">
    <property type="entry name" value="AdoMet_MTases"/>
    <property type="match status" value="1"/>
</dbReference>
<dbReference type="InterPro" id="IPR029063">
    <property type="entry name" value="SAM-dependent_MTases_sf"/>
</dbReference>
<organism evidence="11">
    <name type="scientific">Soboliphyme baturini</name>
    <dbReference type="NCBI Taxonomy" id="241478"/>
    <lineage>
        <taxon>Eukaryota</taxon>
        <taxon>Metazoa</taxon>
        <taxon>Ecdysozoa</taxon>
        <taxon>Nematoda</taxon>
        <taxon>Enoplea</taxon>
        <taxon>Dorylaimia</taxon>
        <taxon>Dioctophymatida</taxon>
        <taxon>Dioctophymatoidea</taxon>
        <taxon>Soboliphymatidae</taxon>
        <taxon>Soboliphyme</taxon>
    </lineage>
</organism>
<dbReference type="EMBL" id="UZAM01014097">
    <property type="protein sequence ID" value="VDP31951.1"/>
    <property type="molecule type" value="Genomic_DNA"/>
</dbReference>
<comment type="similarity">
    <text evidence="1 6">Belongs to the methyltransferase superfamily.</text>
</comment>
<feature type="region of interest" description="Disordered" evidence="7">
    <location>
        <begin position="244"/>
        <end position="266"/>
    </location>
</feature>
<evidence type="ECO:0000256" key="7">
    <source>
        <dbReference type="SAM" id="MobiDB-lite"/>
    </source>
</evidence>
<evidence type="ECO:0000259" key="8">
    <source>
        <dbReference type="PROSITE" id="PS51515"/>
    </source>
</evidence>
<protein>
    <recommendedName>
        <fullName evidence="6">RNA methyltransferase</fullName>
        <ecNumber evidence="6">2.1.1.-</ecNumber>
    </recommendedName>
</protein>
<dbReference type="SUPFAM" id="SSF53335">
    <property type="entry name" value="S-adenosyl-L-methionine-dependent methyltransferases"/>
    <property type="match status" value="1"/>
</dbReference>
<keyword evidence="4 5" id="KW-0949">S-adenosyl-L-methionine</keyword>
<keyword evidence="2 6" id="KW-0489">Methyltransferase</keyword>
<evidence type="ECO:0000313" key="9">
    <source>
        <dbReference type="EMBL" id="VDP31951.1"/>
    </source>
</evidence>
<reference evidence="11" key="1">
    <citation type="submission" date="2016-06" db="UniProtKB">
        <authorList>
            <consortium name="WormBaseParasite"/>
        </authorList>
    </citation>
    <scope>IDENTIFICATION</scope>
</reference>
<dbReference type="PANTHER" id="PTHR12315">
    <property type="entry name" value="BICOID-INTERACTING PROTEIN RELATED"/>
    <property type="match status" value="1"/>
</dbReference>
<keyword evidence="3 6" id="KW-0808">Transferase</keyword>
<dbReference type="PANTHER" id="PTHR12315:SF0">
    <property type="entry name" value="7SK SNRNA METHYLPHOSPHATE CAPPING ENZYME"/>
    <property type="match status" value="1"/>
</dbReference>
<evidence type="ECO:0000256" key="3">
    <source>
        <dbReference type="ARBA" id="ARBA00022679"/>
    </source>
</evidence>
<dbReference type="Gene3D" id="3.40.50.150">
    <property type="entry name" value="Vaccinia Virus protein VP39"/>
    <property type="match status" value="1"/>
</dbReference>
<proteinExistence type="inferred from homology"/>
<evidence type="ECO:0000256" key="4">
    <source>
        <dbReference type="ARBA" id="ARBA00022691"/>
    </source>
</evidence>
<reference evidence="9 10" key="2">
    <citation type="submission" date="2018-11" db="EMBL/GenBank/DDBJ databases">
        <authorList>
            <consortium name="Pathogen Informatics"/>
        </authorList>
    </citation>
    <scope>NUCLEOTIDE SEQUENCE [LARGE SCALE GENOMIC DNA]</scope>
</reference>
<feature type="region of interest" description="Disordered" evidence="7">
    <location>
        <begin position="131"/>
        <end position="164"/>
    </location>
</feature>
<dbReference type="GO" id="GO:0008173">
    <property type="term" value="F:RNA methyltransferase activity"/>
    <property type="evidence" value="ECO:0007669"/>
    <property type="project" value="UniProtKB-UniRule"/>
</dbReference>
<dbReference type="GO" id="GO:0008171">
    <property type="term" value="F:O-methyltransferase activity"/>
    <property type="evidence" value="ECO:0007669"/>
    <property type="project" value="UniProtKB-UniRule"/>
</dbReference>
<name>A0A183J3K5_9BILA</name>
<feature type="compositionally biased region" description="Polar residues" evidence="7">
    <location>
        <begin position="11"/>
        <end position="40"/>
    </location>
</feature>
<dbReference type="WBParaSite" id="SBAD_0001081901-mRNA-1">
    <property type="protein sequence ID" value="SBAD_0001081901-mRNA-1"/>
    <property type="gene ID" value="SBAD_0001081901"/>
</dbReference>
<dbReference type="AlphaFoldDB" id="A0A183J3K5"/>
<dbReference type="Pfam" id="PF06859">
    <property type="entry name" value="Bin3"/>
    <property type="match status" value="1"/>
</dbReference>
<dbReference type="OrthoDB" id="10017101at2759"/>
<dbReference type="PROSITE" id="PS51515">
    <property type="entry name" value="BIN3_SAM"/>
    <property type="match status" value="1"/>
</dbReference>
<evidence type="ECO:0000256" key="2">
    <source>
        <dbReference type="ARBA" id="ARBA00022603"/>
    </source>
</evidence>
<feature type="compositionally biased region" description="Basic and acidic residues" evidence="7">
    <location>
        <begin position="153"/>
        <end position="162"/>
    </location>
</feature>
<accession>A0A183J3K5</accession>
<dbReference type="GO" id="GO:0032259">
    <property type="term" value="P:methylation"/>
    <property type="evidence" value="ECO:0007669"/>
    <property type="project" value="UniProtKB-KW"/>
</dbReference>
<feature type="compositionally biased region" description="Basic residues" evidence="7">
    <location>
        <begin position="141"/>
        <end position="150"/>
    </location>
</feature>